<sequence length="236" mass="25686">MPALSVVLPAYNEQSNLAAAVDDVLKHVASVVPDLEIIVVNDGSTDQTETILAALASRHPEVVAVHQANAGHGQALSNGVRKATGGYLLLLDSDRQVSLEDFAVHWRMMADCDVLLGCRWKRADPLHRVIVSNSLRLLLAAKFGLAAKDANAPYKLLGRQVWHEAFDRMRTGSVIPSALLAARALQRTDLRVLQVSVAYRDRPHGPSSLNLRRLASLCAKAVADIFFFRTSSRGHA</sequence>
<accession>A0ABV1YDJ5</accession>
<proteinExistence type="predicted"/>
<gene>
    <name evidence="2" type="ORF">NKI33_09790</name>
</gene>
<dbReference type="PANTHER" id="PTHR48090:SF7">
    <property type="entry name" value="RFBJ PROTEIN"/>
    <property type="match status" value="1"/>
</dbReference>
<dbReference type="Proteomes" id="UP001464387">
    <property type="component" value="Unassembled WGS sequence"/>
</dbReference>
<dbReference type="CDD" id="cd04179">
    <property type="entry name" value="DPM_DPG-synthase_like"/>
    <property type="match status" value="1"/>
</dbReference>
<name>A0ABV1YDJ5_9HYPH</name>
<evidence type="ECO:0000313" key="2">
    <source>
        <dbReference type="EMBL" id="MER8933254.1"/>
    </source>
</evidence>
<comment type="caution">
    <text evidence="2">The sequence shown here is derived from an EMBL/GenBank/DDBJ whole genome shotgun (WGS) entry which is preliminary data.</text>
</comment>
<dbReference type="PANTHER" id="PTHR48090">
    <property type="entry name" value="UNDECAPRENYL-PHOSPHATE 4-DEOXY-4-FORMAMIDO-L-ARABINOSE TRANSFERASE-RELATED"/>
    <property type="match status" value="1"/>
</dbReference>
<dbReference type="Gene3D" id="3.90.550.10">
    <property type="entry name" value="Spore Coat Polysaccharide Biosynthesis Protein SpsA, Chain A"/>
    <property type="match status" value="1"/>
</dbReference>
<dbReference type="SUPFAM" id="SSF53448">
    <property type="entry name" value="Nucleotide-diphospho-sugar transferases"/>
    <property type="match status" value="1"/>
</dbReference>
<dbReference type="Pfam" id="PF00535">
    <property type="entry name" value="Glycos_transf_2"/>
    <property type="match status" value="1"/>
</dbReference>
<dbReference type="InterPro" id="IPR050256">
    <property type="entry name" value="Glycosyltransferase_2"/>
</dbReference>
<evidence type="ECO:0000259" key="1">
    <source>
        <dbReference type="Pfam" id="PF00535"/>
    </source>
</evidence>
<dbReference type="EMBL" id="JAMYPJ010000010">
    <property type="protein sequence ID" value="MER8933254.1"/>
    <property type="molecule type" value="Genomic_DNA"/>
</dbReference>
<protein>
    <submittedName>
        <fullName evidence="2">Glycosyltransferase family 2 protein</fullName>
    </submittedName>
</protein>
<keyword evidence="3" id="KW-1185">Reference proteome</keyword>
<dbReference type="InterPro" id="IPR001173">
    <property type="entry name" value="Glyco_trans_2-like"/>
</dbReference>
<dbReference type="RefSeq" id="WP_287273957.1">
    <property type="nucleotide sequence ID" value="NZ_JAMYMY010000034.1"/>
</dbReference>
<dbReference type="InterPro" id="IPR029044">
    <property type="entry name" value="Nucleotide-diphossugar_trans"/>
</dbReference>
<feature type="domain" description="Glycosyltransferase 2-like" evidence="1">
    <location>
        <begin position="5"/>
        <end position="124"/>
    </location>
</feature>
<organism evidence="2 3">
    <name type="scientific">Mesorhizobium opportunistum</name>
    <dbReference type="NCBI Taxonomy" id="593909"/>
    <lineage>
        <taxon>Bacteria</taxon>
        <taxon>Pseudomonadati</taxon>
        <taxon>Pseudomonadota</taxon>
        <taxon>Alphaproteobacteria</taxon>
        <taxon>Hyphomicrobiales</taxon>
        <taxon>Phyllobacteriaceae</taxon>
        <taxon>Mesorhizobium</taxon>
    </lineage>
</organism>
<reference evidence="2 3" key="1">
    <citation type="journal article" date="2024" name="Proc. Natl. Acad. Sci. U.S.A.">
        <title>The evolutionary genomics of adaptation to stress in wild rhizobium bacteria.</title>
        <authorList>
            <person name="Kehlet-Delgado H."/>
            <person name="Montoya A.P."/>
            <person name="Jensen K.T."/>
            <person name="Wendlandt C.E."/>
            <person name="Dexheimer C."/>
            <person name="Roberts M."/>
            <person name="Torres Martinez L."/>
            <person name="Friesen M.L."/>
            <person name="Griffitts J.S."/>
            <person name="Porter S.S."/>
        </authorList>
    </citation>
    <scope>NUCLEOTIDE SEQUENCE [LARGE SCALE GENOMIC DNA]</scope>
    <source>
        <strain evidence="2 3">M0729</strain>
    </source>
</reference>
<evidence type="ECO:0000313" key="3">
    <source>
        <dbReference type="Proteomes" id="UP001464387"/>
    </source>
</evidence>